<dbReference type="PANTHER" id="PTHR34979:SF1">
    <property type="entry name" value="INNER MEMBRANE PROTEIN YGAZ"/>
    <property type="match status" value="1"/>
</dbReference>
<comment type="similarity">
    <text evidence="2">Belongs to the AzlC family.</text>
</comment>
<evidence type="ECO:0000256" key="7">
    <source>
        <dbReference type="ARBA" id="ARBA00023136"/>
    </source>
</evidence>
<keyword evidence="5 8" id="KW-0812">Transmembrane</keyword>
<dbReference type="Proteomes" id="UP000094025">
    <property type="component" value="Unassembled WGS sequence"/>
</dbReference>
<keyword evidence="3" id="KW-0813">Transport</keyword>
<proteinExistence type="inferred from homology"/>
<keyword evidence="4" id="KW-1003">Cell membrane</keyword>
<reference evidence="9 10" key="1">
    <citation type="journal article" date="2016" name="Int. J. Syst. Evol. Microbiol.">
        <title>Ensifer glycinis sp. nov., an novel rhizobial species associated with Glycine spp.</title>
        <authorList>
            <person name="Yan H."/>
            <person name="Yan J."/>
            <person name="Sui X.H."/>
            <person name="Wang E.T."/>
            <person name="Chen W.X."/>
            <person name="Zhang X.X."/>
            <person name="Chen W.F."/>
        </authorList>
    </citation>
    <scope>NUCLEOTIDE SEQUENCE [LARGE SCALE GENOMIC DNA]</scope>
    <source>
        <strain evidence="9 10">CCBAU 23380</strain>
    </source>
</reference>
<evidence type="ECO:0000256" key="4">
    <source>
        <dbReference type="ARBA" id="ARBA00022475"/>
    </source>
</evidence>
<feature type="transmembrane region" description="Helical" evidence="8">
    <location>
        <begin position="12"/>
        <end position="32"/>
    </location>
</feature>
<dbReference type="GO" id="GO:1903785">
    <property type="term" value="P:L-valine transmembrane transport"/>
    <property type="evidence" value="ECO:0007669"/>
    <property type="project" value="TreeGrafter"/>
</dbReference>
<keyword evidence="7 8" id="KW-0472">Membrane</keyword>
<dbReference type="RefSeq" id="WP_064242943.1">
    <property type="nucleotide sequence ID" value="NZ_LPUX01000061.1"/>
</dbReference>
<feature type="transmembrane region" description="Helical" evidence="8">
    <location>
        <begin position="68"/>
        <end position="86"/>
    </location>
</feature>
<dbReference type="InterPro" id="IPR011606">
    <property type="entry name" value="Brnchd-chn_aa_trnsp_permease"/>
</dbReference>
<dbReference type="OrthoDB" id="3579489at2"/>
<protein>
    <submittedName>
        <fullName evidence="9">Branched-chain amino acid ABC transporter permease</fullName>
    </submittedName>
</protein>
<dbReference type="AlphaFoldDB" id="A0A178XT96"/>
<evidence type="ECO:0000313" key="10">
    <source>
        <dbReference type="Proteomes" id="UP000094025"/>
    </source>
</evidence>
<dbReference type="EMBL" id="LPUX01000061">
    <property type="protein sequence ID" value="OAP38404.1"/>
    <property type="molecule type" value="Genomic_DNA"/>
</dbReference>
<evidence type="ECO:0000256" key="6">
    <source>
        <dbReference type="ARBA" id="ARBA00022989"/>
    </source>
</evidence>
<evidence type="ECO:0000256" key="2">
    <source>
        <dbReference type="ARBA" id="ARBA00010735"/>
    </source>
</evidence>
<gene>
    <name evidence="9" type="ORF">AU381_22805</name>
</gene>
<feature type="transmembrane region" description="Helical" evidence="8">
    <location>
        <begin position="184"/>
        <end position="200"/>
    </location>
</feature>
<evidence type="ECO:0000256" key="1">
    <source>
        <dbReference type="ARBA" id="ARBA00004651"/>
    </source>
</evidence>
<sequence length="238" mass="25875">MNRDEFREGVRGGFPIMVAASPFGALFGALAVDNGFSIADAVFMSAAVYAGASQMVGIELFGNNVQPWLVVLSVFAVNFRHVLYSASIAKHIRHFTLVQKFFAFFLLIDPQYAESERRAERGLPVSFSWYLGFGLIIYFPWLVNTAIGAVFGQLIGDPKAIGLDVLLPIYFLGLVLGFRKRDRFLPVVAVSAFASVAAMHFVGSPWHVSIGALAGVLLAACLPQEPGRSEMPAVEKEA</sequence>
<evidence type="ECO:0000256" key="8">
    <source>
        <dbReference type="SAM" id="Phobius"/>
    </source>
</evidence>
<comment type="subcellular location">
    <subcellularLocation>
        <location evidence="1">Cell membrane</location>
        <topology evidence="1">Multi-pass membrane protein</topology>
    </subcellularLocation>
</comment>
<evidence type="ECO:0000256" key="5">
    <source>
        <dbReference type="ARBA" id="ARBA00022692"/>
    </source>
</evidence>
<keyword evidence="10" id="KW-1185">Reference proteome</keyword>
<accession>A0A178XT96</accession>
<feature type="transmembrane region" description="Helical" evidence="8">
    <location>
        <begin position="129"/>
        <end position="154"/>
    </location>
</feature>
<feature type="transmembrane region" description="Helical" evidence="8">
    <location>
        <begin position="160"/>
        <end position="177"/>
    </location>
</feature>
<keyword evidence="6 8" id="KW-1133">Transmembrane helix</keyword>
<dbReference type="STRING" id="1472378.AU381_22805"/>
<dbReference type="PANTHER" id="PTHR34979">
    <property type="entry name" value="INNER MEMBRANE PROTEIN YGAZ"/>
    <property type="match status" value="1"/>
</dbReference>
<evidence type="ECO:0000256" key="3">
    <source>
        <dbReference type="ARBA" id="ARBA00022448"/>
    </source>
</evidence>
<comment type="caution">
    <text evidence="9">The sequence shown here is derived from an EMBL/GenBank/DDBJ whole genome shotgun (WGS) entry which is preliminary data.</text>
</comment>
<organism evidence="9 10">
    <name type="scientific">Sinorhizobium glycinis</name>
    <dbReference type="NCBI Taxonomy" id="1472378"/>
    <lineage>
        <taxon>Bacteria</taxon>
        <taxon>Pseudomonadati</taxon>
        <taxon>Pseudomonadota</taxon>
        <taxon>Alphaproteobacteria</taxon>
        <taxon>Hyphomicrobiales</taxon>
        <taxon>Rhizobiaceae</taxon>
        <taxon>Sinorhizobium/Ensifer group</taxon>
        <taxon>Sinorhizobium</taxon>
    </lineage>
</organism>
<name>A0A178XT96_9HYPH</name>
<dbReference type="Pfam" id="PF03591">
    <property type="entry name" value="AzlC"/>
    <property type="match status" value="1"/>
</dbReference>
<dbReference type="GO" id="GO:0005886">
    <property type="term" value="C:plasma membrane"/>
    <property type="evidence" value="ECO:0007669"/>
    <property type="project" value="UniProtKB-SubCell"/>
</dbReference>
<evidence type="ECO:0000313" key="9">
    <source>
        <dbReference type="EMBL" id="OAP38404.1"/>
    </source>
</evidence>